<feature type="transmembrane region" description="Helical" evidence="2">
    <location>
        <begin position="196"/>
        <end position="222"/>
    </location>
</feature>
<dbReference type="AlphaFoldDB" id="A0AAD4MAW3"/>
<keyword evidence="4" id="KW-1185">Reference proteome</keyword>
<sequence length="326" mass="34075">MATCIPTPTLTLFTTVISTTVVTTFSASVQTLPDTSSTFTTSSCLSTVSAVCVSLSVFTGTTVIPGGVSTVSIPLIITSIITEVDPTSTLFASCLPNPSNTSPPSQPTSSPPLVHSSSHSFSLPSFSPTTFLVTTTPSPTVVTEQESSTLGNGVITVVTVTSTSTPPPSVVLVSTSVVAASQSLASPSQASRSSSVLAPIVGGAVGGFFFLISVVAVVWIILRKCYRPKESGEEEMVFPYPVTRDRDHTRRRLDLTHEPKPYMYGFVGRSTPDAVATTSWNSPPLTSHSRTSDRRPDSATALIGVSSEFTSIGLASSLPTWSGIQF</sequence>
<evidence type="ECO:0000313" key="3">
    <source>
        <dbReference type="EMBL" id="KAI0306685.1"/>
    </source>
</evidence>
<evidence type="ECO:0000256" key="2">
    <source>
        <dbReference type="SAM" id="Phobius"/>
    </source>
</evidence>
<evidence type="ECO:0000256" key="1">
    <source>
        <dbReference type="SAM" id="MobiDB-lite"/>
    </source>
</evidence>
<protein>
    <submittedName>
        <fullName evidence="3">Uncharacterized protein</fullName>
    </submittedName>
</protein>
<accession>A0AAD4MAW3</accession>
<gene>
    <name evidence="3" type="ORF">B0F90DRAFT_797183</name>
</gene>
<feature type="region of interest" description="Disordered" evidence="1">
    <location>
        <begin position="277"/>
        <end position="297"/>
    </location>
</feature>
<proteinExistence type="predicted"/>
<evidence type="ECO:0000313" key="4">
    <source>
        <dbReference type="Proteomes" id="UP001203297"/>
    </source>
</evidence>
<comment type="caution">
    <text evidence="3">The sequence shown here is derived from an EMBL/GenBank/DDBJ whole genome shotgun (WGS) entry which is preliminary data.</text>
</comment>
<feature type="compositionally biased region" description="Polar residues" evidence="1">
    <location>
        <begin position="277"/>
        <end position="289"/>
    </location>
</feature>
<organism evidence="3 4">
    <name type="scientific">Multifurca ochricompacta</name>
    <dbReference type="NCBI Taxonomy" id="376703"/>
    <lineage>
        <taxon>Eukaryota</taxon>
        <taxon>Fungi</taxon>
        <taxon>Dikarya</taxon>
        <taxon>Basidiomycota</taxon>
        <taxon>Agaricomycotina</taxon>
        <taxon>Agaricomycetes</taxon>
        <taxon>Russulales</taxon>
        <taxon>Russulaceae</taxon>
        <taxon>Multifurca</taxon>
    </lineage>
</organism>
<name>A0AAD4MAW3_9AGAM</name>
<reference evidence="3" key="1">
    <citation type="journal article" date="2022" name="New Phytol.">
        <title>Evolutionary transition to the ectomycorrhizal habit in the genomes of a hyperdiverse lineage of mushroom-forming fungi.</title>
        <authorList>
            <person name="Looney B."/>
            <person name="Miyauchi S."/>
            <person name="Morin E."/>
            <person name="Drula E."/>
            <person name="Courty P.E."/>
            <person name="Kohler A."/>
            <person name="Kuo A."/>
            <person name="LaButti K."/>
            <person name="Pangilinan J."/>
            <person name="Lipzen A."/>
            <person name="Riley R."/>
            <person name="Andreopoulos W."/>
            <person name="He G."/>
            <person name="Johnson J."/>
            <person name="Nolan M."/>
            <person name="Tritt A."/>
            <person name="Barry K.W."/>
            <person name="Grigoriev I.V."/>
            <person name="Nagy L.G."/>
            <person name="Hibbett D."/>
            <person name="Henrissat B."/>
            <person name="Matheny P.B."/>
            <person name="Labbe J."/>
            <person name="Martin F.M."/>
        </authorList>
    </citation>
    <scope>NUCLEOTIDE SEQUENCE</scope>
    <source>
        <strain evidence="3">BPL690</strain>
    </source>
</reference>
<dbReference type="Proteomes" id="UP001203297">
    <property type="component" value="Unassembled WGS sequence"/>
</dbReference>
<dbReference type="EMBL" id="WTXG01000003">
    <property type="protein sequence ID" value="KAI0306685.1"/>
    <property type="molecule type" value="Genomic_DNA"/>
</dbReference>
<keyword evidence="2" id="KW-1133">Transmembrane helix</keyword>
<keyword evidence="2" id="KW-0812">Transmembrane</keyword>
<keyword evidence="2" id="KW-0472">Membrane</keyword>
<feature type="region of interest" description="Disordered" evidence="1">
    <location>
        <begin position="95"/>
        <end position="116"/>
    </location>
</feature>